<dbReference type="Pfam" id="PF13456">
    <property type="entry name" value="RVT_3"/>
    <property type="match status" value="1"/>
</dbReference>
<feature type="transmembrane region" description="Helical" evidence="1">
    <location>
        <begin position="173"/>
        <end position="195"/>
    </location>
</feature>
<dbReference type="Gene3D" id="3.30.420.10">
    <property type="entry name" value="Ribonuclease H-like superfamily/Ribonuclease H"/>
    <property type="match status" value="1"/>
</dbReference>
<comment type="caution">
    <text evidence="3">The sequence shown here is derived from an EMBL/GenBank/DDBJ whole genome shotgun (WGS) entry which is preliminary data.</text>
</comment>
<dbReference type="Proteomes" id="UP001281410">
    <property type="component" value="Unassembled WGS sequence"/>
</dbReference>
<keyword evidence="1" id="KW-0812">Transmembrane</keyword>
<keyword evidence="1" id="KW-0472">Membrane</keyword>
<dbReference type="InterPro" id="IPR036397">
    <property type="entry name" value="RNaseH_sf"/>
</dbReference>
<dbReference type="EMBL" id="JANJYJ010000005">
    <property type="protein sequence ID" value="KAK3212260.1"/>
    <property type="molecule type" value="Genomic_DNA"/>
</dbReference>
<evidence type="ECO:0000256" key="1">
    <source>
        <dbReference type="SAM" id="Phobius"/>
    </source>
</evidence>
<dbReference type="InterPro" id="IPR044730">
    <property type="entry name" value="RNase_H-like_dom_plant"/>
</dbReference>
<dbReference type="SUPFAM" id="SSF53098">
    <property type="entry name" value="Ribonuclease H-like"/>
    <property type="match status" value="1"/>
</dbReference>
<protein>
    <recommendedName>
        <fullName evidence="2">RNase H type-1 domain-containing protein</fullName>
    </recommendedName>
</protein>
<dbReference type="GO" id="GO:0003676">
    <property type="term" value="F:nucleic acid binding"/>
    <property type="evidence" value="ECO:0007669"/>
    <property type="project" value="InterPro"/>
</dbReference>
<sequence length="196" mass="21872">MDGPQFQRDVGCGNRSTCRWIPPELDAYKANCDAVLDHGNGTMGIRVIIRNSGGQVLASCSLVSEGTLNVKVAKLMATLKCLKFGIECGLTLGNIETDEANVVKWLQNDCYLDSDFGLIISEILDLRDKMGGVDFSFTRKVANNVANKLALHALRIHNDSYWMEDYPSALGRIWRLICLIILFFFSLCFVFFLFAC</sequence>
<dbReference type="PANTHER" id="PTHR47723">
    <property type="entry name" value="OS05G0353850 PROTEIN"/>
    <property type="match status" value="1"/>
</dbReference>
<reference evidence="3" key="1">
    <citation type="journal article" date="2023" name="Plant J.">
        <title>Genome sequences and population genomics provide insights into the demographic history, inbreeding, and mutation load of two 'living fossil' tree species of Dipteronia.</title>
        <authorList>
            <person name="Feng Y."/>
            <person name="Comes H.P."/>
            <person name="Chen J."/>
            <person name="Zhu S."/>
            <person name="Lu R."/>
            <person name="Zhang X."/>
            <person name="Li P."/>
            <person name="Qiu J."/>
            <person name="Olsen K.M."/>
            <person name="Qiu Y."/>
        </authorList>
    </citation>
    <scope>NUCLEOTIDE SEQUENCE</scope>
    <source>
        <strain evidence="3">NBL</strain>
    </source>
</reference>
<proteinExistence type="predicted"/>
<name>A0AAE0AFI7_9ROSI</name>
<gene>
    <name evidence="3" type="ORF">Dsin_016966</name>
</gene>
<accession>A0AAE0AFI7</accession>
<keyword evidence="1" id="KW-1133">Transmembrane helix</keyword>
<dbReference type="AlphaFoldDB" id="A0AAE0AFI7"/>
<evidence type="ECO:0000259" key="2">
    <source>
        <dbReference type="Pfam" id="PF13456"/>
    </source>
</evidence>
<evidence type="ECO:0000313" key="4">
    <source>
        <dbReference type="Proteomes" id="UP001281410"/>
    </source>
</evidence>
<organism evidence="3 4">
    <name type="scientific">Dipteronia sinensis</name>
    <dbReference type="NCBI Taxonomy" id="43782"/>
    <lineage>
        <taxon>Eukaryota</taxon>
        <taxon>Viridiplantae</taxon>
        <taxon>Streptophyta</taxon>
        <taxon>Embryophyta</taxon>
        <taxon>Tracheophyta</taxon>
        <taxon>Spermatophyta</taxon>
        <taxon>Magnoliopsida</taxon>
        <taxon>eudicotyledons</taxon>
        <taxon>Gunneridae</taxon>
        <taxon>Pentapetalae</taxon>
        <taxon>rosids</taxon>
        <taxon>malvids</taxon>
        <taxon>Sapindales</taxon>
        <taxon>Sapindaceae</taxon>
        <taxon>Hippocastanoideae</taxon>
        <taxon>Acereae</taxon>
        <taxon>Dipteronia</taxon>
    </lineage>
</organism>
<evidence type="ECO:0000313" key="3">
    <source>
        <dbReference type="EMBL" id="KAK3212260.1"/>
    </source>
</evidence>
<dbReference type="InterPro" id="IPR012337">
    <property type="entry name" value="RNaseH-like_sf"/>
</dbReference>
<dbReference type="GO" id="GO:0004523">
    <property type="term" value="F:RNA-DNA hybrid ribonuclease activity"/>
    <property type="evidence" value="ECO:0007669"/>
    <property type="project" value="InterPro"/>
</dbReference>
<dbReference type="PANTHER" id="PTHR47723:SF21">
    <property type="entry name" value="POLYNUCLEOTIDYL TRANSFERASE, RIBONUCLEASE H-LIKE SUPERFAMILY PROTEIN"/>
    <property type="match status" value="1"/>
</dbReference>
<dbReference type="CDD" id="cd06222">
    <property type="entry name" value="RNase_H_like"/>
    <property type="match status" value="1"/>
</dbReference>
<dbReference type="InterPro" id="IPR053151">
    <property type="entry name" value="RNase_H-like"/>
</dbReference>
<feature type="domain" description="RNase H type-1" evidence="2">
    <location>
        <begin position="31"/>
        <end position="152"/>
    </location>
</feature>
<dbReference type="InterPro" id="IPR002156">
    <property type="entry name" value="RNaseH_domain"/>
</dbReference>
<keyword evidence="4" id="KW-1185">Reference proteome</keyword>